<dbReference type="Pfam" id="PF07731">
    <property type="entry name" value="Cu-oxidase_2"/>
    <property type="match status" value="1"/>
</dbReference>
<dbReference type="InterPro" id="IPR034288">
    <property type="entry name" value="CuRO_1_LCC"/>
</dbReference>
<comment type="caution">
    <text evidence="14">The sequence shown here is derived from an EMBL/GenBank/DDBJ whole genome shotgun (WGS) entry which is preliminary data.</text>
</comment>
<dbReference type="InterPro" id="IPR001117">
    <property type="entry name" value="Cu-oxidase_2nd"/>
</dbReference>
<dbReference type="GO" id="GO:0016491">
    <property type="term" value="F:oxidoreductase activity"/>
    <property type="evidence" value="ECO:0007669"/>
    <property type="project" value="UniProtKB-KW"/>
</dbReference>
<dbReference type="PANTHER" id="PTHR11709:SF410">
    <property type="entry name" value="LACCASE"/>
    <property type="match status" value="1"/>
</dbReference>
<evidence type="ECO:0000313" key="14">
    <source>
        <dbReference type="EMBL" id="GKU90804.1"/>
    </source>
</evidence>
<dbReference type="PROSITE" id="PS00079">
    <property type="entry name" value="MULTICOPPER_OXIDASE1"/>
    <property type="match status" value="1"/>
</dbReference>
<feature type="domain" description="Plastocyanin-like" evidence="11">
    <location>
        <begin position="209"/>
        <end position="358"/>
    </location>
</feature>
<name>A0AAV5I070_9ROSI</name>
<evidence type="ECO:0000259" key="12">
    <source>
        <dbReference type="Pfam" id="PF07731"/>
    </source>
</evidence>
<sequence>MCCLCKMSSLILTFVALSLLDGRILVARAQPAPINNPPVVPRPPINQPPVVPNPPITQPITPTPSTTQTSVTPPPAEYYFTVEDASFTKFCETRTILTMNGTYPGPEIRIQRGQTVRVHVLNKGTYGITIHWHGVKQPRNPWSDGPENVTQCPIQPGKSFTYEVVTSDEIGTLWWHAHSDWSRATVHGAFVILPPTDEIQDTPYRFPNHTLVFSTWYNQDLKEISDIIAANGSAIANATGYTLNGLPGDQVLCGNVSEPIYNMTVKRGETYLLRLVHAAMHEPQYFGITGHNLTVVARDGALVKPFSTEYVLLFPGQTMDVTFEANQNHSRYYMLYRYFDDSRVNTNDQNTTGFLIYSDPVDSTINTTFPTLPGATDNSTAFNFTAQLRSLYSRTDAEVPRGNVNLTRIILKVQVDRVNCTGSPNCPSGGGKGAASFNRISFAAPTELDILRAYIGGNTSLYNTSYLLTPDEALENATYAYQGTNVIELNYGDPVEIVFQAIDFGPAGGHPLHLHGYSFFQVGMNNGTFDSTTDPDSYNTDDPAEMNTAVLFGSGWTAVRFFANNPGVWFMHCHFESHASWGMATALIVKNGPIEDQKLREPPVGLPSCSA</sequence>
<dbReference type="InterPro" id="IPR011706">
    <property type="entry name" value="Cu-oxidase_C"/>
</dbReference>
<protein>
    <recommendedName>
        <fullName evidence="16">Laccase</fullName>
    </recommendedName>
</protein>
<keyword evidence="4" id="KW-0964">Secreted</keyword>
<evidence type="ECO:0000313" key="15">
    <source>
        <dbReference type="Proteomes" id="UP001054252"/>
    </source>
</evidence>
<evidence type="ECO:0000256" key="8">
    <source>
        <dbReference type="ARBA" id="ARBA00023008"/>
    </source>
</evidence>
<dbReference type="InterPro" id="IPR008972">
    <property type="entry name" value="Cupredoxin"/>
</dbReference>
<comment type="cofactor">
    <cofactor evidence="1">
        <name>Cu cation</name>
        <dbReference type="ChEBI" id="CHEBI:23378"/>
    </cofactor>
</comment>
<dbReference type="PROSITE" id="PS00080">
    <property type="entry name" value="MULTICOPPER_OXIDASE2"/>
    <property type="match status" value="1"/>
</dbReference>
<comment type="similarity">
    <text evidence="3">Belongs to the multicopper oxidase family.</text>
</comment>
<dbReference type="Gene3D" id="2.60.40.420">
    <property type="entry name" value="Cupredoxins - blue copper proteins"/>
    <property type="match status" value="3"/>
</dbReference>
<organism evidence="14 15">
    <name type="scientific">Rubroshorea leprosula</name>
    <dbReference type="NCBI Taxonomy" id="152421"/>
    <lineage>
        <taxon>Eukaryota</taxon>
        <taxon>Viridiplantae</taxon>
        <taxon>Streptophyta</taxon>
        <taxon>Embryophyta</taxon>
        <taxon>Tracheophyta</taxon>
        <taxon>Spermatophyta</taxon>
        <taxon>Magnoliopsida</taxon>
        <taxon>eudicotyledons</taxon>
        <taxon>Gunneridae</taxon>
        <taxon>Pentapetalae</taxon>
        <taxon>rosids</taxon>
        <taxon>malvids</taxon>
        <taxon>Malvales</taxon>
        <taxon>Dipterocarpaceae</taxon>
        <taxon>Rubroshorea</taxon>
    </lineage>
</organism>
<keyword evidence="10" id="KW-0732">Signal</keyword>
<evidence type="ECO:0008006" key="16">
    <source>
        <dbReference type="Google" id="ProtNLM"/>
    </source>
</evidence>
<keyword evidence="15" id="KW-1185">Reference proteome</keyword>
<keyword evidence="8" id="KW-0186">Copper</keyword>
<feature type="domain" description="Plastocyanin-like" evidence="13">
    <location>
        <begin position="83"/>
        <end position="195"/>
    </location>
</feature>
<gene>
    <name evidence="14" type="ORF">SLEP1_g4755</name>
</gene>
<evidence type="ECO:0000256" key="6">
    <source>
        <dbReference type="ARBA" id="ARBA00022737"/>
    </source>
</evidence>
<dbReference type="PANTHER" id="PTHR11709">
    <property type="entry name" value="MULTI-COPPER OXIDASE"/>
    <property type="match status" value="1"/>
</dbReference>
<evidence type="ECO:0000256" key="4">
    <source>
        <dbReference type="ARBA" id="ARBA00022525"/>
    </source>
</evidence>
<dbReference type="CDD" id="cd13849">
    <property type="entry name" value="CuRO_1_LCC_plant"/>
    <property type="match status" value="1"/>
</dbReference>
<dbReference type="SUPFAM" id="SSF49503">
    <property type="entry name" value="Cupredoxins"/>
    <property type="match status" value="3"/>
</dbReference>
<dbReference type="InterPro" id="IPR045087">
    <property type="entry name" value="Cu-oxidase_fam"/>
</dbReference>
<evidence type="ECO:0000256" key="7">
    <source>
        <dbReference type="ARBA" id="ARBA00023002"/>
    </source>
</evidence>
<reference evidence="14 15" key="1">
    <citation type="journal article" date="2021" name="Commun. Biol.">
        <title>The genome of Shorea leprosula (Dipterocarpaceae) highlights the ecological relevance of drought in aseasonal tropical rainforests.</title>
        <authorList>
            <person name="Ng K.K.S."/>
            <person name="Kobayashi M.J."/>
            <person name="Fawcett J.A."/>
            <person name="Hatakeyama M."/>
            <person name="Paape T."/>
            <person name="Ng C.H."/>
            <person name="Ang C.C."/>
            <person name="Tnah L.H."/>
            <person name="Lee C.T."/>
            <person name="Nishiyama T."/>
            <person name="Sese J."/>
            <person name="O'Brien M.J."/>
            <person name="Copetti D."/>
            <person name="Mohd Noor M.I."/>
            <person name="Ong R.C."/>
            <person name="Putra M."/>
            <person name="Sireger I.Z."/>
            <person name="Indrioko S."/>
            <person name="Kosugi Y."/>
            <person name="Izuno A."/>
            <person name="Isagi Y."/>
            <person name="Lee S.L."/>
            <person name="Shimizu K.K."/>
        </authorList>
    </citation>
    <scope>NUCLEOTIDE SEQUENCE [LARGE SCALE GENOMIC DNA]</scope>
    <source>
        <strain evidence="14">214</strain>
    </source>
</reference>
<evidence type="ECO:0000256" key="1">
    <source>
        <dbReference type="ARBA" id="ARBA00001935"/>
    </source>
</evidence>
<dbReference type="EMBL" id="BPVZ01000004">
    <property type="protein sequence ID" value="GKU90804.1"/>
    <property type="molecule type" value="Genomic_DNA"/>
</dbReference>
<feature type="domain" description="Plastocyanin-like" evidence="12">
    <location>
        <begin position="471"/>
        <end position="591"/>
    </location>
</feature>
<keyword evidence="7" id="KW-0560">Oxidoreductase</keyword>
<evidence type="ECO:0000259" key="11">
    <source>
        <dbReference type="Pfam" id="PF00394"/>
    </source>
</evidence>
<dbReference type="GO" id="GO:0005576">
    <property type="term" value="C:extracellular region"/>
    <property type="evidence" value="ECO:0007669"/>
    <property type="project" value="UniProtKB-SubCell"/>
</dbReference>
<dbReference type="GO" id="GO:0005507">
    <property type="term" value="F:copper ion binding"/>
    <property type="evidence" value="ECO:0007669"/>
    <property type="project" value="InterPro"/>
</dbReference>
<feature type="signal peptide" evidence="10">
    <location>
        <begin position="1"/>
        <end position="29"/>
    </location>
</feature>
<keyword evidence="6" id="KW-0677">Repeat</keyword>
<evidence type="ECO:0000256" key="3">
    <source>
        <dbReference type="ARBA" id="ARBA00010609"/>
    </source>
</evidence>
<evidence type="ECO:0000259" key="13">
    <source>
        <dbReference type="Pfam" id="PF07732"/>
    </source>
</evidence>
<dbReference type="InterPro" id="IPR011707">
    <property type="entry name" value="Cu-oxidase-like_N"/>
</dbReference>
<dbReference type="Pfam" id="PF07732">
    <property type="entry name" value="Cu-oxidase_3"/>
    <property type="match status" value="1"/>
</dbReference>
<proteinExistence type="inferred from homology"/>
<evidence type="ECO:0000256" key="9">
    <source>
        <dbReference type="ARBA" id="ARBA00023180"/>
    </source>
</evidence>
<keyword evidence="5" id="KW-0479">Metal-binding</keyword>
<dbReference type="InterPro" id="IPR033138">
    <property type="entry name" value="Cu_oxidase_CS"/>
</dbReference>
<dbReference type="Pfam" id="PF00394">
    <property type="entry name" value="Cu-oxidase"/>
    <property type="match status" value="1"/>
</dbReference>
<keyword evidence="9" id="KW-0325">Glycoprotein</keyword>
<evidence type="ECO:0000256" key="10">
    <source>
        <dbReference type="SAM" id="SignalP"/>
    </source>
</evidence>
<evidence type="ECO:0000256" key="2">
    <source>
        <dbReference type="ARBA" id="ARBA00004613"/>
    </source>
</evidence>
<dbReference type="AlphaFoldDB" id="A0AAV5I070"/>
<comment type="subcellular location">
    <subcellularLocation>
        <location evidence="2">Secreted</location>
    </subcellularLocation>
</comment>
<dbReference type="InterPro" id="IPR002355">
    <property type="entry name" value="Cu_oxidase_Cu_BS"/>
</dbReference>
<accession>A0AAV5I070</accession>
<dbReference type="Proteomes" id="UP001054252">
    <property type="component" value="Unassembled WGS sequence"/>
</dbReference>
<evidence type="ECO:0000256" key="5">
    <source>
        <dbReference type="ARBA" id="ARBA00022723"/>
    </source>
</evidence>
<feature type="chain" id="PRO_5043439404" description="Laccase" evidence="10">
    <location>
        <begin position="30"/>
        <end position="611"/>
    </location>
</feature>